<evidence type="ECO:0000313" key="17">
    <source>
        <dbReference type="EMBL" id="GGF83590.1"/>
    </source>
</evidence>
<dbReference type="Gene3D" id="3.40.50.2300">
    <property type="match status" value="1"/>
</dbReference>
<evidence type="ECO:0000256" key="3">
    <source>
        <dbReference type="ARBA" id="ARBA00022448"/>
    </source>
</evidence>
<keyword evidence="7" id="KW-0902">Two-component regulatory system</keyword>
<comment type="subcellular location">
    <subcellularLocation>
        <location evidence="1">Cytoplasm</location>
    </subcellularLocation>
</comment>
<dbReference type="GO" id="GO:0000156">
    <property type="term" value="F:phosphorelay response regulator activity"/>
    <property type="evidence" value="ECO:0007669"/>
    <property type="project" value="InterPro"/>
</dbReference>
<dbReference type="Gene3D" id="1.10.10.10">
    <property type="entry name" value="Winged helix-like DNA-binding domain superfamily/Winged helix DNA-binding domain"/>
    <property type="match status" value="1"/>
</dbReference>
<evidence type="ECO:0000256" key="13">
    <source>
        <dbReference type="PROSITE-ProRule" id="PRU00169"/>
    </source>
</evidence>
<gene>
    <name evidence="17" type="primary">phoB</name>
    <name evidence="17" type="ORF">GCM10010960_02090</name>
</gene>
<dbReference type="InterPro" id="IPR011006">
    <property type="entry name" value="CheY-like_superfamily"/>
</dbReference>
<feature type="modified residue" description="4-aspartylphosphate" evidence="13">
    <location>
        <position position="53"/>
    </location>
</feature>
<evidence type="ECO:0000259" key="16">
    <source>
        <dbReference type="PROSITE" id="PS51755"/>
    </source>
</evidence>
<dbReference type="Gene3D" id="6.10.250.690">
    <property type="match status" value="1"/>
</dbReference>
<name>A0A917CC40_9GAMM</name>
<keyword evidence="18" id="KW-1185">Reference proteome</keyword>
<dbReference type="InterPro" id="IPR016032">
    <property type="entry name" value="Sig_transdc_resp-reg_C-effctor"/>
</dbReference>
<evidence type="ECO:0000256" key="5">
    <source>
        <dbReference type="ARBA" id="ARBA00022553"/>
    </source>
</evidence>
<feature type="domain" description="Response regulatory" evidence="15">
    <location>
        <begin position="4"/>
        <end position="120"/>
    </location>
</feature>
<evidence type="ECO:0000256" key="12">
    <source>
        <dbReference type="ARBA" id="ARBA00024735"/>
    </source>
</evidence>
<evidence type="ECO:0000256" key="1">
    <source>
        <dbReference type="ARBA" id="ARBA00004496"/>
    </source>
</evidence>
<comment type="caution">
    <text evidence="17">The sequence shown here is derived from an EMBL/GenBank/DDBJ whole genome shotgun (WGS) entry which is preliminary data.</text>
</comment>
<sequence length="232" mass="26273">MQAHILIVEDEPAIRDMIAYALRTQSYQPVCAQDGKEALQAVAERIPDLILLDWMLPGTTGIELVRRFRKEANTRNVPIIMLTAKGEESDRIAGFDSGADDYVVKPFSARELLARIKAVLRRSRETEDDGSIEIGALRLDGRQQKLLVHGQSVHVGPTEYRLLHFFMSHAGRVYTRNQLLDFVWGGGSEIEDRTVDVHVRRLRKVLEPFRLESMIETVRGSGYRFADTGLKA</sequence>
<keyword evidence="11" id="KW-0804">Transcription</keyword>
<dbReference type="GO" id="GO:0006817">
    <property type="term" value="P:phosphate ion transport"/>
    <property type="evidence" value="ECO:0007669"/>
    <property type="project" value="UniProtKB-KW"/>
</dbReference>
<dbReference type="Pfam" id="PF00486">
    <property type="entry name" value="Trans_reg_C"/>
    <property type="match status" value="1"/>
</dbReference>
<dbReference type="GO" id="GO:0032993">
    <property type="term" value="C:protein-DNA complex"/>
    <property type="evidence" value="ECO:0007669"/>
    <property type="project" value="TreeGrafter"/>
</dbReference>
<keyword evidence="8" id="KW-0805">Transcription regulation</keyword>
<organism evidence="17 18">
    <name type="scientific">Arenimonas maotaiensis</name>
    <dbReference type="NCBI Taxonomy" id="1446479"/>
    <lineage>
        <taxon>Bacteria</taxon>
        <taxon>Pseudomonadati</taxon>
        <taxon>Pseudomonadota</taxon>
        <taxon>Gammaproteobacteria</taxon>
        <taxon>Lysobacterales</taxon>
        <taxon>Lysobacteraceae</taxon>
        <taxon>Arenimonas</taxon>
    </lineage>
</organism>
<dbReference type="RefSeq" id="WP_188446837.1">
    <property type="nucleotide sequence ID" value="NZ_BMFO01000001.1"/>
</dbReference>
<dbReference type="CDD" id="cd00383">
    <property type="entry name" value="trans_reg_C"/>
    <property type="match status" value="1"/>
</dbReference>
<keyword evidence="10" id="KW-0010">Activator</keyword>
<reference evidence="17" key="1">
    <citation type="journal article" date="2014" name="Int. J. Syst. Evol. Microbiol.">
        <title>Complete genome sequence of Corynebacterium casei LMG S-19264T (=DSM 44701T), isolated from a smear-ripened cheese.</title>
        <authorList>
            <consortium name="US DOE Joint Genome Institute (JGI-PGF)"/>
            <person name="Walter F."/>
            <person name="Albersmeier A."/>
            <person name="Kalinowski J."/>
            <person name="Ruckert C."/>
        </authorList>
    </citation>
    <scope>NUCLEOTIDE SEQUENCE</scope>
    <source>
        <strain evidence="17">CGMCC 1.12726</strain>
    </source>
</reference>
<dbReference type="InterPro" id="IPR036388">
    <property type="entry name" value="WH-like_DNA-bd_sf"/>
</dbReference>
<dbReference type="Pfam" id="PF00072">
    <property type="entry name" value="Response_reg"/>
    <property type="match status" value="1"/>
</dbReference>
<dbReference type="FunFam" id="3.40.50.2300:FF:000001">
    <property type="entry name" value="DNA-binding response regulator PhoB"/>
    <property type="match status" value="1"/>
</dbReference>
<dbReference type="SUPFAM" id="SSF52172">
    <property type="entry name" value="CheY-like"/>
    <property type="match status" value="1"/>
</dbReference>
<evidence type="ECO:0000256" key="9">
    <source>
        <dbReference type="ARBA" id="ARBA00023125"/>
    </source>
</evidence>
<accession>A0A917CC40</accession>
<comment type="function">
    <text evidence="12">This protein is a positive regulator for the phosphate regulon. Transcription of this operon is positively regulated by PhoB and PhoR when phosphate is limited.</text>
</comment>
<evidence type="ECO:0000256" key="2">
    <source>
        <dbReference type="ARBA" id="ARBA00013332"/>
    </source>
</evidence>
<feature type="domain" description="OmpR/PhoB-type" evidence="16">
    <location>
        <begin position="129"/>
        <end position="227"/>
    </location>
</feature>
<keyword evidence="4" id="KW-0963">Cytoplasm</keyword>
<evidence type="ECO:0000256" key="4">
    <source>
        <dbReference type="ARBA" id="ARBA00022490"/>
    </source>
</evidence>
<dbReference type="PROSITE" id="PS50110">
    <property type="entry name" value="RESPONSE_REGULATORY"/>
    <property type="match status" value="1"/>
</dbReference>
<keyword evidence="5 13" id="KW-0597">Phosphoprotein</keyword>
<dbReference type="GO" id="GO:0005829">
    <property type="term" value="C:cytosol"/>
    <property type="evidence" value="ECO:0007669"/>
    <property type="project" value="TreeGrafter"/>
</dbReference>
<protein>
    <recommendedName>
        <fullName evidence="2">Phosphate regulon transcriptional regulatory protein PhoB</fullName>
    </recommendedName>
</protein>
<dbReference type="InterPro" id="IPR039420">
    <property type="entry name" value="WalR-like"/>
</dbReference>
<evidence type="ECO:0000313" key="18">
    <source>
        <dbReference type="Proteomes" id="UP000632858"/>
    </source>
</evidence>
<keyword evidence="6" id="KW-0592">Phosphate transport</keyword>
<dbReference type="PANTHER" id="PTHR48111:SF40">
    <property type="entry name" value="PHOSPHATE REGULON TRANSCRIPTIONAL REGULATORY PROTEIN PHOB"/>
    <property type="match status" value="1"/>
</dbReference>
<dbReference type="SMART" id="SM00862">
    <property type="entry name" value="Trans_reg_C"/>
    <property type="match status" value="1"/>
</dbReference>
<proteinExistence type="predicted"/>
<dbReference type="GO" id="GO:0006355">
    <property type="term" value="P:regulation of DNA-templated transcription"/>
    <property type="evidence" value="ECO:0007669"/>
    <property type="project" value="InterPro"/>
</dbReference>
<dbReference type="GO" id="GO:0000976">
    <property type="term" value="F:transcription cis-regulatory region binding"/>
    <property type="evidence" value="ECO:0007669"/>
    <property type="project" value="TreeGrafter"/>
</dbReference>
<evidence type="ECO:0000256" key="11">
    <source>
        <dbReference type="ARBA" id="ARBA00023163"/>
    </source>
</evidence>
<dbReference type="PROSITE" id="PS51755">
    <property type="entry name" value="OMPR_PHOB"/>
    <property type="match status" value="1"/>
</dbReference>
<dbReference type="InterPro" id="IPR001867">
    <property type="entry name" value="OmpR/PhoB-type_DNA-bd"/>
</dbReference>
<dbReference type="InterPro" id="IPR001789">
    <property type="entry name" value="Sig_transdc_resp-reg_receiver"/>
</dbReference>
<dbReference type="EMBL" id="BMFO01000001">
    <property type="protein sequence ID" value="GGF83590.1"/>
    <property type="molecule type" value="Genomic_DNA"/>
</dbReference>
<dbReference type="PANTHER" id="PTHR48111">
    <property type="entry name" value="REGULATOR OF RPOS"/>
    <property type="match status" value="1"/>
</dbReference>
<evidence type="ECO:0000256" key="6">
    <source>
        <dbReference type="ARBA" id="ARBA00022592"/>
    </source>
</evidence>
<evidence type="ECO:0000256" key="7">
    <source>
        <dbReference type="ARBA" id="ARBA00023012"/>
    </source>
</evidence>
<dbReference type="CDD" id="cd17618">
    <property type="entry name" value="REC_OmpR_PhoB"/>
    <property type="match status" value="1"/>
</dbReference>
<dbReference type="SUPFAM" id="SSF46894">
    <property type="entry name" value="C-terminal effector domain of the bipartite response regulators"/>
    <property type="match status" value="1"/>
</dbReference>
<reference evidence="17" key="2">
    <citation type="submission" date="2020-09" db="EMBL/GenBank/DDBJ databases">
        <authorList>
            <person name="Sun Q."/>
            <person name="Zhou Y."/>
        </authorList>
    </citation>
    <scope>NUCLEOTIDE SEQUENCE</scope>
    <source>
        <strain evidence="17">CGMCC 1.12726</strain>
    </source>
</reference>
<keyword evidence="9 14" id="KW-0238">DNA-binding</keyword>
<evidence type="ECO:0000256" key="14">
    <source>
        <dbReference type="PROSITE-ProRule" id="PRU01091"/>
    </source>
</evidence>
<dbReference type="SMART" id="SM00448">
    <property type="entry name" value="REC"/>
    <property type="match status" value="1"/>
</dbReference>
<dbReference type="InterPro" id="IPR011879">
    <property type="entry name" value="Sig_transdc_resp-reg_PhoB"/>
</dbReference>
<keyword evidence="3" id="KW-0813">Transport</keyword>
<evidence type="ECO:0000259" key="15">
    <source>
        <dbReference type="PROSITE" id="PS50110"/>
    </source>
</evidence>
<evidence type="ECO:0000256" key="8">
    <source>
        <dbReference type="ARBA" id="ARBA00023015"/>
    </source>
</evidence>
<evidence type="ECO:0000256" key="10">
    <source>
        <dbReference type="ARBA" id="ARBA00023159"/>
    </source>
</evidence>
<dbReference type="NCBIfam" id="TIGR02154">
    <property type="entry name" value="PhoB"/>
    <property type="match status" value="1"/>
</dbReference>
<feature type="DNA-binding region" description="OmpR/PhoB-type" evidence="14">
    <location>
        <begin position="129"/>
        <end position="227"/>
    </location>
</feature>
<dbReference type="AlphaFoldDB" id="A0A917CC40"/>
<dbReference type="Proteomes" id="UP000632858">
    <property type="component" value="Unassembled WGS sequence"/>
</dbReference>